<proteinExistence type="predicted"/>
<dbReference type="Gene3D" id="1.25.40.20">
    <property type="entry name" value="Ankyrin repeat-containing domain"/>
    <property type="match status" value="1"/>
</dbReference>
<dbReference type="EMBL" id="MG602508">
    <property type="protein sequence ID" value="AVG47945.1"/>
    <property type="molecule type" value="Genomic_DNA"/>
</dbReference>
<reference evidence="1" key="1">
    <citation type="journal article" date="2017" name="Front. Microbiol.">
        <title>Genome Characterization of the First Mimiviruses of Lineage C Isolated in Brazil.</title>
        <authorList>
            <person name="Assis F.L."/>
            <person name="Franco-Luiz A.P.M."/>
            <person name="Dos Santos R.N."/>
            <person name="Campos F.S."/>
            <person name="Dornas F.P."/>
            <person name="Borato P.V.M."/>
            <person name="Franco A.C."/>
            <person name="Abrahao J.S."/>
            <person name="Colson P."/>
            <person name="Scola B."/>
        </authorList>
    </citation>
    <scope>NUCLEOTIDE SEQUENCE [LARGE SCALE GENOMIC DNA]</scope>
</reference>
<organismHost>
    <name type="scientific">Acanthamoeba polyphaga</name>
    <name type="common">Amoeba</name>
    <dbReference type="NCBI Taxonomy" id="5757"/>
</organismHost>
<sequence length="345" mass="40053">MLACACSFGDKNLALVKFLIKQGINVNIVDIFDKSALDYSLEKQGNIEIIKLLIKNIMDKSLLDKALLTWSKTHYLPNIIIADILIKSGASINTTDDNGNSLMINIIDSQLYDKLNIFNDNFTYRFTHFIHDIEVAKLKEKNNFYETIIKITKFLLTNGIDTKLKSSIDPGYTGSVIINWNTICKNKYSLLDYIFHLQEPSDNNILLDPVDCLFPMGSFLQAMDTHYPISNKMDKKQCCNKLIELFIVYGCEYGPYFYKLDSNHLEIIKTIEFSKKYFKTIKRELQNIYTEFIYQPGSIRSNMIKIQWNYHIGLDYCDIKKSNQKLFDYFGINDEEKLVQIIESV</sequence>
<dbReference type="InterPro" id="IPR036770">
    <property type="entry name" value="Ankyrin_rpt-contain_sf"/>
</dbReference>
<dbReference type="Proteomes" id="UP000279644">
    <property type="component" value="Segment"/>
</dbReference>
<dbReference type="InterPro" id="IPR002110">
    <property type="entry name" value="Ankyrin_rpt"/>
</dbReference>
<dbReference type="Pfam" id="PF13637">
    <property type="entry name" value="Ank_4"/>
    <property type="match status" value="1"/>
</dbReference>
<accession>A0A2L2DP40</accession>
<dbReference type="SUPFAM" id="SSF48403">
    <property type="entry name" value="Ankyrin repeat"/>
    <property type="match status" value="1"/>
</dbReference>
<protein>
    <submittedName>
        <fullName evidence="1">Uncharacterized protein</fullName>
    </submittedName>
</protein>
<organism evidence="1">
    <name type="scientific">Acanthamoeba polyphaga mimivirus</name>
    <name type="common">APMV</name>
    <dbReference type="NCBI Taxonomy" id="212035"/>
    <lineage>
        <taxon>Viruses</taxon>
        <taxon>Varidnaviria</taxon>
        <taxon>Bamfordvirae</taxon>
        <taxon>Nucleocytoviricota</taxon>
        <taxon>Megaviricetes</taxon>
        <taxon>Imitervirales</taxon>
        <taxon>Mimiviridae</taxon>
        <taxon>Megamimivirinae</taxon>
        <taxon>Mimivirus</taxon>
        <taxon>Mimivirus bradfordmassiliense</taxon>
    </lineage>
</organism>
<evidence type="ECO:0000313" key="1">
    <source>
        <dbReference type="EMBL" id="AVG47945.1"/>
    </source>
</evidence>
<name>A0A2L2DP40_MIMIV</name>